<dbReference type="GO" id="GO:0022857">
    <property type="term" value="F:transmembrane transporter activity"/>
    <property type="evidence" value="ECO:0007669"/>
    <property type="project" value="InterPro"/>
</dbReference>
<evidence type="ECO:0000313" key="8">
    <source>
        <dbReference type="EMBL" id="XCM39525.1"/>
    </source>
</evidence>
<evidence type="ECO:0000256" key="7">
    <source>
        <dbReference type="SAM" id="Phobius"/>
    </source>
</evidence>
<keyword evidence="3 6" id="KW-0812">Transmembrane</keyword>
<reference evidence="8" key="1">
    <citation type="submission" date="2024-07" db="EMBL/GenBank/DDBJ databases">
        <authorList>
            <person name="Kim Y.J."/>
            <person name="Jeong J.Y."/>
        </authorList>
    </citation>
    <scope>NUCLEOTIDE SEQUENCE</scope>
    <source>
        <strain evidence="8">GIHE-MW2</strain>
    </source>
</reference>
<dbReference type="AlphaFoldDB" id="A0AAU8JL37"/>
<name>A0AAU8JL37_9CYAN</name>
<dbReference type="PANTHER" id="PTHR30561">
    <property type="entry name" value="SMR FAMILY PROTON-DEPENDENT DRUG EFFLUX TRANSPORTER SUGE"/>
    <property type="match status" value="1"/>
</dbReference>
<keyword evidence="2" id="KW-1003">Cell membrane</keyword>
<feature type="transmembrane region" description="Helical" evidence="7">
    <location>
        <begin position="72"/>
        <end position="93"/>
    </location>
</feature>
<keyword evidence="5 7" id="KW-0472">Membrane</keyword>
<evidence type="ECO:0000256" key="3">
    <source>
        <dbReference type="ARBA" id="ARBA00022692"/>
    </source>
</evidence>
<dbReference type="Pfam" id="PF00893">
    <property type="entry name" value="Multi_Drug_Res"/>
    <property type="match status" value="1"/>
</dbReference>
<comment type="subcellular location">
    <subcellularLocation>
        <location evidence="1 6">Cell membrane</location>
        <topology evidence="1 6">Multi-pass membrane protein</topology>
    </subcellularLocation>
</comment>
<dbReference type="InterPro" id="IPR000390">
    <property type="entry name" value="Small_drug/metabolite_transptr"/>
</dbReference>
<sequence length="118" mass="12967">MNLQFSAWFYVFIAGINTCIGNLLLKQSRRVALADSGIFSLIFSPWFIMGALFFGINVILFTKALEKLPVSAAYPVLAGLGFCLLAIFSSLIFNERLSLSQWSGVALILTGIIIVSRQ</sequence>
<protein>
    <submittedName>
        <fullName evidence="8">SMR family transporter</fullName>
    </submittedName>
</protein>
<organism evidence="8">
    <name type="scientific">Planktothricoides raciborskii GIHE-MW2</name>
    <dbReference type="NCBI Taxonomy" id="2792601"/>
    <lineage>
        <taxon>Bacteria</taxon>
        <taxon>Bacillati</taxon>
        <taxon>Cyanobacteriota</taxon>
        <taxon>Cyanophyceae</taxon>
        <taxon>Oscillatoriophycideae</taxon>
        <taxon>Oscillatoriales</taxon>
        <taxon>Oscillatoriaceae</taxon>
        <taxon>Planktothricoides</taxon>
    </lineage>
</organism>
<keyword evidence="4 7" id="KW-1133">Transmembrane helix</keyword>
<feature type="transmembrane region" description="Helical" evidence="7">
    <location>
        <begin position="37"/>
        <end position="60"/>
    </location>
</feature>
<evidence type="ECO:0000256" key="5">
    <source>
        <dbReference type="ARBA" id="ARBA00023136"/>
    </source>
</evidence>
<evidence type="ECO:0000256" key="2">
    <source>
        <dbReference type="ARBA" id="ARBA00022475"/>
    </source>
</evidence>
<feature type="transmembrane region" description="Helical" evidence="7">
    <location>
        <begin position="99"/>
        <end position="116"/>
    </location>
</feature>
<dbReference type="PANTHER" id="PTHR30561:SF9">
    <property type="entry name" value="4-AMINO-4-DEOXY-L-ARABINOSE-PHOSPHOUNDECAPRENOL FLIPPASE SUBUNIT ARNF-RELATED"/>
    <property type="match status" value="1"/>
</dbReference>
<dbReference type="SUPFAM" id="SSF103481">
    <property type="entry name" value="Multidrug resistance efflux transporter EmrE"/>
    <property type="match status" value="1"/>
</dbReference>
<dbReference type="InterPro" id="IPR045324">
    <property type="entry name" value="Small_multidrug_res"/>
</dbReference>
<evidence type="ECO:0000256" key="1">
    <source>
        <dbReference type="ARBA" id="ARBA00004651"/>
    </source>
</evidence>
<dbReference type="EMBL" id="CP159837">
    <property type="protein sequence ID" value="XCM39525.1"/>
    <property type="molecule type" value="Genomic_DNA"/>
</dbReference>
<proteinExistence type="inferred from homology"/>
<evidence type="ECO:0000256" key="6">
    <source>
        <dbReference type="RuleBase" id="RU003942"/>
    </source>
</evidence>
<comment type="similarity">
    <text evidence="6">Belongs to the drug/metabolite transporter (DMT) superfamily. Small multidrug resistance (SMR) (TC 2.A.7.1) family.</text>
</comment>
<feature type="transmembrane region" description="Helical" evidence="7">
    <location>
        <begin position="7"/>
        <end position="25"/>
    </location>
</feature>
<dbReference type="InterPro" id="IPR037185">
    <property type="entry name" value="EmrE-like"/>
</dbReference>
<accession>A0AAU8JL37</accession>
<dbReference type="Gene3D" id="1.10.3730.20">
    <property type="match status" value="1"/>
</dbReference>
<gene>
    <name evidence="8" type="ORF">ABWT76_002464</name>
</gene>
<evidence type="ECO:0000256" key="4">
    <source>
        <dbReference type="ARBA" id="ARBA00022989"/>
    </source>
</evidence>
<dbReference type="RefSeq" id="WP_054466988.1">
    <property type="nucleotide sequence ID" value="NZ_CP159837.1"/>
</dbReference>
<dbReference type="GO" id="GO:0005886">
    <property type="term" value="C:plasma membrane"/>
    <property type="evidence" value="ECO:0007669"/>
    <property type="project" value="UniProtKB-SubCell"/>
</dbReference>